<evidence type="ECO:0000256" key="1">
    <source>
        <dbReference type="ARBA" id="ARBA00005190"/>
    </source>
</evidence>
<dbReference type="CDD" id="cd07786">
    <property type="entry name" value="FGGY_EcGK_like"/>
    <property type="match status" value="1"/>
</dbReference>
<dbReference type="AlphaFoldDB" id="B8KRJ0"/>
<evidence type="ECO:0000256" key="7">
    <source>
        <dbReference type="ARBA" id="ARBA00022798"/>
    </source>
</evidence>
<keyword evidence="4 11" id="KW-0808">Transferase</keyword>
<dbReference type="FunFam" id="3.30.420.40:FF:000007">
    <property type="entry name" value="Glycerol kinase"/>
    <property type="match status" value="1"/>
</dbReference>
<reference evidence="15" key="1">
    <citation type="journal article" date="2013" name="BMC Microbiol.">
        <title>Taxonomy and evolution of bacteriochlorophyll a-containing members of the OM60/NOR5 clade of marine gammaproteobacteria: description of Luminiphilus syltensis gen. nov., sp. nov., reclassification of Haliea rubra as Pseudohaliea rubra gen. nov., comb. nov., and emendation of Chromatocurvus halotolerans.</title>
        <authorList>
            <person name="Spring S."/>
            <person name="Riedel T."/>
            <person name="Sproer C."/>
            <person name="Yan S."/>
            <person name="Harder J."/>
            <person name="Fuchs B.M."/>
        </authorList>
    </citation>
    <scope>NUCLEOTIDE SEQUENCE [LARGE SCALE GENOMIC DNA]</scope>
    <source>
        <strain evidence="15">NOR51-B</strain>
    </source>
</reference>
<dbReference type="EC" id="2.7.1.30" evidence="3"/>
<evidence type="ECO:0000256" key="11">
    <source>
        <dbReference type="RuleBase" id="RU003733"/>
    </source>
</evidence>
<evidence type="ECO:0000256" key="4">
    <source>
        <dbReference type="ARBA" id="ARBA00022679"/>
    </source>
</evidence>
<evidence type="ECO:0000259" key="12">
    <source>
        <dbReference type="Pfam" id="PF00370"/>
    </source>
</evidence>
<keyword evidence="5" id="KW-0547">Nucleotide-binding</keyword>
<dbReference type="SUPFAM" id="SSF53067">
    <property type="entry name" value="Actin-like ATPase domain"/>
    <property type="match status" value="2"/>
</dbReference>
<dbReference type="Pfam" id="PF02782">
    <property type="entry name" value="FGGY_C"/>
    <property type="match status" value="1"/>
</dbReference>
<organism evidence="14 15">
    <name type="scientific">Luminiphilus syltensis NOR5-1B</name>
    <dbReference type="NCBI Taxonomy" id="565045"/>
    <lineage>
        <taxon>Bacteria</taxon>
        <taxon>Pseudomonadati</taxon>
        <taxon>Pseudomonadota</taxon>
        <taxon>Gammaproteobacteria</taxon>
        <taxon>Cellvibrionales</taxon>
        <taxon>Halieaceae</taxon>
        <taxon>Luminiphilus</taxon>
    </lineage>
</organism>
<dbReference type="PROSITE" id="PS00445">
    <property type="entry name" value="FGGY_KINASES_2"/>
    <property type="match status" value="1"/>
</dbReference>
<evidence type="ECO:0000256" key="10">
    <source>
        <dbReference type="ARBA" id="ARBA00052101"/>
    </source>
</evidence>
<evidence type="ECO:0000256" key="5">
    <source>
        <dbReference type="ARBA" id="ARBA00022741"/>
    </source>
</evidence>
<dbReference type="RefSeq" id="WP_009019926.1">
    <property type="nucleotide sequence ID" value="NZ_DS999411.1"/>
</dbReference>
<keyword evidence="7" id="KW-0319">Glycerol metabolism</keyword>
<evidence type="ECO:0000256" key="3">
    <source>
        <dbReference type="ARBA" id="ARBA00012099"/>
    </source>
</evidence>
<dbReference type="GO" id="GO:0006071">
    <property type="term" value="P:glycerol metabolic process"/>
    <property type="evidence" value="ECO:0007669"/>
    <property type="project" value="UniProtKB-KW"/>
</dbReference>
<protein>
    <recommendedName>
        <fullName evidence="3">glycerol kinase</fullName>
        <ecNumber evidence="3">2.7.1.30</ecNumber>
    </recommendedName>
    <alternativeName>
        <fullName evidence="9">ATP:glycerol 3-phosphotransferase</fullName>
    </alternativeName>
</protein>
<dbReference type="PANTHER" id="PTHR10196">
    <property type="entry name" value="SUGAR KINASE"/>
    <property type="match status" value="1"/>
</dbReference>
<dbReference type="Proteomes" id="UP000004699">
    <property type="component" value="Unassembled WGS sequence"/>
</dbReference>
<accession>B8KRJ0</accession>
<comment type="pathway">
    <text evidence="1">Polyol metabolism; glycerol degradation via glycerol kinase pathway; sn-glycerol 3-phosphate from glycerol: step 1/1.</text>
</comment>
<dbReference type="InterPro" id="IPR043129">
    <property type="entry name" value="ATPase_NBD"/>
</dbReference>
<evidence type="ECO:0000313" key="14">
    <source>
        <dbReference type="EMBL" id="EED35180.1"/>
    </source>
</evidence>
<dbReference type="PIRSF" id="PIRSF000538">
    <property type="entry name" value="GlpK"/>
    <property type="match status" value="1"/>
</dbReference>
<dbReference type="EMBL" id="DS999411">
    <property type="protein sequence ID" value="EED35180.1"/>
    <property type="molecule type" value="Genomic_DNA"/>
</dbReference>
<feature type="domain" description="Carbohydrate kinase FGGY N-terminal" evidence="12">
    <location>
        <begin position="4"/>
        <end position="251"/>
    </location>
</feature>
<dbReference type="eggNOG" id="COG0554">
    <property type="taxonomic scope" value="Bacteria"/>
</dbReference>
<dbReference type="GO" id="GO:0005829">
    <property type="term" value="C:cytosol"/>
    <property type="evidence" value="ECO:0007669"/>
    <property type="project" value="UniProtKB-ARBA"/>
</dbReference>
<dbReference type="InterPro" id="IPR000577">
    <property type="entry name" value="Carb_kinase_FGGY"/>
</dbReference>
<comment type="catalytic activity">
    <reaction evidence="10">
        <text>glycerol + ATP = sn-glycerol 3-phosphate + ADP + H(+)</text>
        <dbReference type="Rhea" id="RHEA:21644"/>
        <dbReference type="ChEBI" id="CHEBI:15378"/>
        <dbReference type="ChEBI" id="CHEBI:17754"/>
        <dbReference type="ChEBI" id="CHEBI:30616"/>
        <dbReference type="ChEBI" id="CHEBI:57597"/>
        <dbReference type="ChEBI" id="CHEBI:456216"/>
        <dbReference type="EC" id="2.7.1.30"/>
    </reaction>
</comment>
<gene>
    <name evidence="14" type="primary">glpK</name>
    <name evidence="14" type="ORF">NOR51B_1125</name>
</gene>
<name>B8KRJ0_9GAMM</name>
<dbReference type="NCBIfam" id="NF000756">
    <property type="entry name" value="PRK00047.1"/>
    <property type="match status" value="1"/>
</dbReference>
<dbReference type="NCBIfam" id="TIGR01311">
    <property type="entry name" value="glycerol_kin"/>
    <property type="match status" value="1"/>
</dbReference>
<dbReference type="HOGENOM" id="CLU_009281_2_3_6"/>
<sequence>MPKVILAIDQGTTGTTVAMMDTGGNLLASVNREFPQRYPKPGWVEHNPEDIWMSVLKGIRGIFKRGSAKPADVIAIGITNQRETALLWDTDSGSSLNNAIVWQCRRTTEFCDNLKRSGAEGLVRQKTGLVLDPYFSASKYRWLLDNTPGIKSKVRKGRVAAGTIDSFLVWQLTAGEQHVTDVSNASRTSLMDIDRGDWDEDLGALFGVPLSILPEIAPSSGVLGHTRSVPGLPDGIPIAGMAGDQQSALFGQACFHTGEAKCTFGTGSFILTNTGKQRIQSKAGLLTTVAWQLKTGGPLYYALEGGAFVCGAAVQWLRDELQIIRNAADIEVLAGTVSDSNGVEFVPALTGLGAPHWDPDARGLLCGLTRGSNRGHIARATLDAMALQNADILIAMERDLGKRLKPIRVDGGASANQLLMQLQADYMGRKIIRPKVVETTVAGACFLAGLGVGVWNSTADITRSWQIDREFKVGLSAAGRRERLASWQRAIARARTGEGADG</sequence>
<dbReference type="GO" id="GO:0005524">
    <property type="term" value="F:ATP binding"/>
    <property type="evidence" value="ECO:0007669"/>
    <property type="project" value="UniProtKB-KW"/>
</dbReference>
<dbReference type="GO" id="GO:0006072">
    <property type="term" value="P:glycerol-3-phosphate metabolic process"/>
    <property type="evidence" value="ECO:0007669"/>
    <property type="project" value="InterPro"/>
</dbReference>
<dbReference type="PROSITE" id="PS00933">
    <property type="entry name" value="FGGY_KINASES_1"/>
    <property type="match status" value="1"/>
</dbReference>
<dbReference type="OrthoDB" id="9805576at2"/>
<dbReference type="STRING" id="565045.NOR51B_1125"/>
<comment type="similarity">
    <text evidence="2 11">Belongs to the FGGY kinase family.</text>
</comment>
<dbReference type="GO" id="GO:0004370">
    <property type="term" value="F:glycerol kinase activity"/>
    <property type="evidence" value="ECO:0007669"/>
    <property type="project" value="UniProtKB-EC"/>
</dbReference>
<proteinExistence type="inferred from homology"/>
<evidence type="ECO:0000313" key="15">
    <source>
        <dbReference type="Proteomes" id="UP000004699"/>
    </source>
</evidence>
<dbReference type="Pfam" id="PF00370">
    <property type="entry name" value="FGGY_N"/>
    <property type="match status" value="1"/>
</dbReference>
<evidence type="ECO:0000259" key="13">
    <source>
        <dbReference type="Pfam" id="PF02782"/>
    </source>
</evidence>
<evidence type="ECO:0000256" key="8">
    <source>
        <dbReference type="ARBA" id="ARBA00022840"/>
    </source>
</evidence>
<evidence type="ECO:0000256" key="6">
    <source>
        <dbReference type="ARBA" id="ARBA00022777"/>
    </source>
</evidence>
<dbReference type="InterPro" id="IPR005999">
    <property type="entry name" value="Glycerol_kin"/>
</dbReference>
<keyword evidence="15" id="KW-1185">Reference proteome</keyword>
<dbReference type="PANTHER" id="PTHR10196:SF69">
    <property type="entry name" value="GLYCEROL KINASE"/>
    <property type="match status" value="1"/>
</dbReference>
<keyword evidence="6 11" id="KW-0418">Kinase</keyword>
<evidence type="ECO:0000256" key="9">
    <source>
        <dbReference type="ARBA" id="ARBA00043149"/>
    </source>
</evidence>
<dbReference type="InterPro" id="IPR018485">
    <property type="entry name" value="FGGY_C"/>
</dbReference>
<dbReference type="InterPro" id="IPR018483">
    <property type="entry name" value="Carb_kinase_FGGY_CS"/>
</dbReference>
<keyword evidence="8" id="KW-0067">ATP-binding</keyword>
<dbReference type="FunFam" id="3.30.420.40:FF:000008">
    <property type="entry name" value="Glycerol kinase"/>
    <property type="match status" value="1"/>
</dbReference>
<dbReference type="Gene3D" id="3.30.420.40">
    <property type="match status" value="2"/>
</dbReference>
<dbReference type="InterPro" id="IPR018484">
    <property type="entry name" value="FGGY_N"/>
</dbReference>
<evidence type="ECO:0000256" key="2">
    <source>
        <dbReference type="ARBA" id="ARBA00009156"/>
    </source>
</evidence>
<feature type="domain" description="Carbohydrate kinase FGGY C-terminal" evidence="13">
    <location>
        <begin position="260"/>
        <end position="449"/>
    </location>
</feature>